<proteinExistence type="predicted"/>
<evidence type="ECO:0000313" key="2">
    <source>
        <dbReference type="EMBL" id="GEJ56706.1"/>
    </source>
</evidence>
<dbReference type="Proteomes" id="UP000503640">
    <property type="component" value="Unassembled WGS sequence"/>
</dbReference>
<evidence type="ECO:0000313" key="3">
    <source>
        <dbReference type="Proteomes" id="UP000503640"/>
    </source>
</evidence>
<sequence>METILQGLLELQGVSAALVLDAGGRVTAHRGGAMHDRALCEQVSGNLMKAVETVQLQQADWDAIGAQFTDGRLLLRNLGEGVEGGHVLAVIADARLNASFATVALRVAANKLRRVLAGGAPASSASSAVASSVAAPLSGSQVSPADSKVLSSATGLSWSRSGSSSAAVSRVAAADPASMAFLTRCSKELARHVGPIAKVFVQEAVQRVCPEAPFSLPRAGALVDDLASQVEDPDDRSKFRAALAKR</sequence>
<dbReference type="Gene3D" id="3.30.450.30">
    <property type="entry name" value="Dynein light chain 2a, cytoplasmic"/>
    <property type="match status" value="1"/>
</dbReference>
<dbReference type="EMBL" id="BJTG01000003">
    <property type="protein sequence ID" value="GEJ56706.1"/>
    <property type="molecule type" value="Genomic_DNA"/>
</dbReference>
<gene>
    <name evidence="2" type="ORF">AMYX_14470</name>
</gene>
<dbReference type="InterPro" id="IPR058395">
    <property type="entry name" value="DUF8082"/>
</dbReference>
<name>A0A7I9VJX4_9BACT</name>
<dbReference type="SUPFAM" id="SSF103196">
    <property type="entry name" value="Roadblock/LC7 domain"/>
    <property type="match status" value="1"/>
</dbReference>
<organism evidence="2 3">
    <name type="scientific">Anaeromyxobacter diazotrophicus</name>
    <dbReference type="NCBI Taxonomy" id="2590199"/>
    <lineage>
        <taxon>Bacteria</taxon>
        <taxon>Pseudomonadati</taxon>
        <taxon>Myxococcota</taxon>
        <taxon>Myxococcia</taxon>
        <taxon>Myxococcales</taxon>
        <taxon>Cystobacterineae</taxon>
        <taxon>Anaeromyxobacteraceae</taxon>
        <taxon>Anaeromyxobacter</taxon>
    </lineage>
</organism>
<dbReference type="Pfam" id="PF26309">
    <property type="entry name" value="DUF8082"/>
    <property type="match status" value="1"/>
</dbReference>
<dbReference type="AlphaFoldDB" id="A0A7I9VJX4"/>
<keyword evidence="3" id="KW-1185">Reference proteome</keyword>
<dbReference type="RefSeq" id="WP_176064192.1">
    <property type="nucleotide sequence ID" value="NZ_BJTG01000003.1"/>
</dbReference>
<accession>A0A7I9VJX4</accession>
<evidence type="ECO:0000259" key="1">
    <source>
        <dbReference type="Pfam" id="PF26309"/>
    </source>
</evidence>
<feature type="domain" description="DUF8082" evidence="1">
    <location>
        <begin position="180"/>
        <end position="244"/>
    </location>
</feature>
<reference evidence="3" key="1">
    <citation type="journal article" date="2020" name="Appl. Environ. Microbiol.">
        <title>Diazotrophic Anaeromyxobacter Isolates from Soils.</title>
        <authorList>
            <person name="Masuda Y."/>
            <person name="Yamanaka H."/>
            <person name="Xu Z.X."/>
            <person name="Shiratori Y."/>
            <person name="Aono T."/>
            <person name="Amachi S."/>
            <person name="Senoo K."/>
            <person name="Itoh H."/>
        </authorList>
    </citation>
    <scope>NUCLEOTIDE SEQUENCE [LARGE SCALE GENOMIC DNA]</scope>
    <source>
        <strain evidence="3">R267</strain>
    </source>
</reference>
<comment type="caution">
    <text evidence="2">The sequence shown here is derived from an EMBL/GenBank/DDBJ whole genome shotgun (WGS) entry which is preliminary data.</text>
</comment>
<protein>
    <recommendedName>
        <fullName evidence="1">DUF8082 domain-containing protein</fullName>
    </recommendedName>
</protein>